<keyword evidence="1 3" id="KW-0732">Signal</keyword>
<feature type="region of interest" description="Disordered" evidence="2">
    <location>
        <begin position="126"/>
        <end position="171"/>
    </location>
</feature>
<dbReference type="PANTHER" id="PTHR40633:SF1">
    <property type="entry name" value="GPI ANCHORED SERINE-THREONINE RICH PROTEIN (AFU_ORTHOLOGUE AFUA_1G03630)"/>
    <property type="match status" value="1"/>
</dbReference>
<dbReference type="AlphaFoldDB" id="A0A9P6U6K2"/>
<feature type="signal peptide" evidence="3">
    <location>
        <begin position="1"/>
        <end position="20"/>
    </location>
</feature>
<protein>
    <recommendedName>
        <fullName evidence="4">Yeast cell wall synthesis Kre9/Knh1-like N-terminal domain-containing protein</fullName>
    </recommendedName>
</protein>
<evidence type="ECO:0000256" key="1">
    <source>
        <dbReference type="ARBA" id="ARBA00022729"/>
    </source>
</evidence>
<name>A0A9P6U6K2_9FUNG</name>
<evidence type="ECO:0000313" key="5">
    <source>
        <dbReference type="EMBL" id="KAG0262736.1"/>
    </source>
</evidence>
<reference evidence="5" key="1">
    <citation type="journal article" date="2020" name="Fungal Divers.">
        <title>Resolving the Mortierellaceae phylogeny through synthesis of multi-gene phylogenetics and phylogenomics.</title>
        <authorList>
            <person name="Vandepol N."/>
            <person name="Liber J."/>
            <person name="Desiro A."/>
            <person name="Na H."/>
            <person name="Kennedy M."/>
            <person name="Barry K."/>
            <person name="Grigoriev I.V."/>
            <person name="Miller A.N."/>
            <person name="O'Donnell K."/>
            <person name="Stajich J.E."/>
            <person name="Bonito G."/>
        </authorList>
    </citation>
    <scope>NUCLEOTIDE SEQUENCE</scope>
    <source>
        <strain evidence="5">BC1065</strain>
    </source>
</reference>
<proteinExistence type="predicted"/>
<sequence length="197" mass="19664">MRFTLLATAASLMTACLVYAQATTAAYPTVPNAGTKWKAGSTVKVEWKLTDPANKTPMSIRLYHGEPTHLTEDATLGAGEAGATSAQVTLPTNLTSDWYAVRVGEDDSYSHYFIIQGTGAIPTGAPPGANSTALPTSSALPTSTLPATTTSASATASVTNPSATKPAGASPTGAAGALKAGSLAMGAAAVVAAAFAF</sequence>
<dbReference type="PROSITE" id="PS51257">
    <property type="entry name" value="PROKAR_LIPOPROTEIN"/>
    <property type="match status" value="1"/>
</dbReference>
<evidence type="ECO:0000259" key="4">
    <source>
        <dbReference type="Pfam" id="PF10342"/>
    </source>
</evidence>
<dbReference type="InterPro" id="IPR052982">
    <property type="entry name" value="SRP1/TIP1-like"/>
</dbReference>
<organism evidence="5 6">
    <name type="scientific">Actinomortierella ambigua</name>
    <dbReference type="NCBI Taxonomy" id="1343610"/>
    <lineage>
        <taxon>Eukaryota</taxon>
        <taxon>Fungi</taxon>
        <taxon>Fungi incertae sedis</taxon>
        <taxon>Mucoromycota</taxon>
        <taxon>Mortierellomycotina</taxon>
        <taxon>Mortierellomycetes</taxon>
        <taxon>Mortierellales</taxon>
        <taxon>Mortierellaceae</taxon>
        <taxon>Actinomortierella</taxon>
    </lineage>
</organism>
<feature type="domain" description="Yeast cell wall synthesis Kre9/Knh1-like N-terminal" evidence="4">
    <location>
        <begin position="31"/>
        <end position="113"/>
    </location>
</feature>
<evidence type="ECO:0000313" key="6">
    <source>
        <dbReference type="Proteomes" id="UP000807716"/>
    </source>
</evidence>
<dbReference type="PANTHER" id="PTHR40633">
    <property type="entry name" value="MATRIX PROTEIN, PUTATIVE (AFU_ORTHOLOGUE AFUA_8G05410)-RELATED"/>
    <property type="match status" value="1"/>
</dbReference>
<comment type="caution">
    <text evidence="5">The sequence shown here is derived from an EMBL/GenBank/DDBJ whole genome shotgun (WGS) entry which is preliminary data.</text>
</comment>
<dbReference type="OrthoDB" id="2413528at2759"/>
<dbReference type="EMBL" id="JAAAJB010000179">
    <property type="protein sequence ID" value="KAG0262736.1"/>
    <property type="molecule type" value="Genomic_DNA"/>
</dbReference>
<dbReference type="Pfam" id="PF10342">
    <property type="entry name" value="Kre9_KNH"/>
    <property type="match status" value="1"/>
</dbReference>
<evidence type="ECO:0000256" key="2">
    <source>
        <dbReference type="SAM" id="MobiDB-lite"/>
    </source>
</evidence>
<dbReference type="Proteomes" id="UP000807716">
    <property type="component" value="Unassembled WGS sequence"/>
</dbReference>
<evidence type="ECO:0000256" key="3">
    <source>
        <dbReference type="SAM" id="SignalP"/>
    </source>
</evidence>
<gene>
    <name evidence="5" type="ORF">DFQ27_002155</name>
</gene>
<dbReference type="InterPro" id="IPR018466">
    <property type="entry name" value="Kre9/Knh1-like_N"/>
</dbReference>
<keyword evidence="6" id="KW-1185">Reference proteome</keyword>
<accession>A0A9P6U6K2</accession>
<feature type="chain" id="PRO_5040421974" description="Yeast cell wall synthesis Kre9/Knh1-like N-terminal domain-containing protein" evidence="3">
    <location>
        <begin position="21"/>
        <end position="197"/>
    </location>
</feature>